<dbReference type="Pfam" id="PF19295">
    <property type="entry name" value="SufBD_N"/>
    <property type="match status" value="1"/>
</dbReference>
<proteinExistence type="inferred from homology"/>
<evidence type="ECO:0000313" key="6">
    <source>
        <dbReference type="EnsemblPlants" id="Pp3c2_37190V3.1"/>
    </source>
</evidence>
<evidence type="ECO:0000256" key="1">
    <source>
        <dbReference type="ARBA" id="ARBA00043967"/>
    </source>
</evidence>
<organism evidence="5">
    <name type="scientific">Physcomitrium patens</name>
    <name type="common">Spreading-leaved earth moss</name>
    <name type="synonym">Physcomitrella patens</name>
    <dbReference type="NCBI Taxonomy" id="3218"/>
    <lineage>
        <taxon>Eukaryota</taxon>
        <taxon>Viridiplantae</taxon>
        <taxon>Streptophyta</taxon>
        <taxon>Embryophyta</taxon>
        <taxon>Bryophyta</taxon>
        <taxon>Bryophytina</taxon>
        <taxon>Bryopsida</taxon>
        <taxon>Funariidae</taxon>
        <taxon>Funariales</taxon>
        <taxon>Funariaceae</taxon>
        <taxon>Physcomitrium</taxon>
    </lineage>
</organism>
<dbReference type="FunCoup" id="A0A2K1L4J0">
    <property type="interactions" value="272"/>
</dbReference>
<dbReference type="InterPro" id="IPR037284">
    <property type="entry name" value="SUF_FeS_clus_asmbl_SufBD_sf"/>
</dbReference>
<accession>A0A2K1L4J0</accession>
<dbReference type="InterPro" id="IPR055346">
    <property type="entry name" value="Fe-S_cluster_assembly_SufBD"/>
</dbReference>
<dbReference type="InterPro" id="IPR010231">
    <property type="entry name" value="SUF_FeS_clus_asmbl_SufB"/>
</dbReference>
<dbReference type="GO" id="GO:1990229">
    <property type="term" value="C:iron-sulfur cluster assembly complex"/>
    <property type="evidence" value="ECO:0000318"/>
    <property type="project" value="GO_Central"/>
</dbReference>
<dbReference type="PANTHER" id="PTHR30508">
    <property type="entry name" value="FES CLUSTER ASSEMBLY PROTEIN SUF"/>
    <property type="match status" value="1"/>
</dbReference>
<dbReference type="Gramene" id="Pp3c2_37190V3.1">
    <property type="protein sequence ID" value="Pp3c2_37190V3.1"/>
    <property type="gene ID" value="Pp3c2_37190"/>
</dbReference>
<dbReference type="Gramene" id="Pp3c2_37190V3.5">
    <property type="protein sequence ID" value="Pp3c2_37190V3.5"/>
    <property type="gene ID" value="Pp3c2_37190"/>
</dbReference>
<reference evidence="6" key="3">
    <citation type="submission" date="2020-12" db="UniProtKB">
        <authorList>
            <consortium name="EnsemblPlants"/>
        </authorList>
    </citation>
    <scope>IDENTIFICATION</scope>
</reference>
<feature type="domain" description="SUF system FeS cluster assembly SufBD core" evidence="3">
    <location>
        <begin position="302"/>
        <end position="544"/>
    </location>
</feature>
<dbReference type="Gramene" id="Pp3c2_37190V3.2">
    <property type="protein sequence ID" value="Pp3c2_37190V3.2"/>
    <property type="gene ID" value="Pp3c2_37190"/>
</dbReference>
<reference evidence="5 7" key="2">
    <citation type="journal article" date="2018" name="Plant J.">
        <title>The Physcomitrella patens chromosome-scale assembly reveals moss genome structure and evolution.</title>
        <authorList>
            <person name="Lang D."/>
            <person name="Ullrich K.K."/>
            <person name="Murat F."/>
            <person name="Fuchs J."/>
            <person name="Jenkins J."/>
            <person name="Haas F.B."/>
            <person name="Piednoel M."/>
            <person name="Gundlach H."/>
            <person name="Van Bel M."/>
            <person name="Meyberg R."/>
            <person name="Vives C."/>
            <person name="Morata J."/>
            <person name="Symeonidi A."/>
            <person name="Hiss M."/>
            <person name="Muchero W."/>
            <person name="Kamisugi Y."/>
            <person name="Saleh O."/>
            <person name="Blanc G."/>
            <person name="Decker E.L."/>
            <person name="van Gessel N."/>
            <person name="Grimwood J."/>
            <person name="Hayes R.D."/>
            <person name="Graham S.W."/>
            <person name="Gunter L.E."/>
            <person name="McDaniel S.F."/>
            <person name="Hoernstein S.N.W."/>
            <person name="Larsson A."/>
            <person name="Li F.W."/>
            <person name="Perroud P.F."/>
            <person name="Phillips J."/>
            <person name="Ranjan P."/>
            <person name="Rokshar D.S."/>
            <person name="Rothfels C.J."/>
            <person name="Schneider L."/>
            <person name="Shu S."/>
            <person name="Stevenson D.W."/>
            <person name="Thummler F."/>
            <person name="Tillich M."/>
            <person name="Villarreal Aguilar J.C."/>
            <person name="Widiez T."/>
            <person name="Wong G.K."/>
            <person name="Wymore A."/>
            <person name="Zhang Y."/>
            <person name="Zimmer A.D."/>
            <person name="Quatrano R.S."/>
            <person name="Mayer K.F.X."/>
            <person name="Goodstein D."/>
            <person name="Casacuberta J.M."/>
            <person name="Vandepoele K."/>
            <person name="Reski R."/>
            <person name="Cuming A.C."/>
            <person name="Tuskan G.A."/>
            <person name="Maumus F."/>
            <person name="Salse J."/>
            <person name="Schmutz J."/>
            <person name="Rensing S.A."/>
        </authorList>
    </citation>
    <scope>NUCLEOTIDE SEQUENCE [LARGE SCALE GENOMIC DNA]</scope>
    <source>
        <strain evidence="6 7">cv. Gransden 2004</strain>
    </source>
</reference>
<protein>
    <submittedName>
        <fullName evidence="5 6">Uncharacterized protein</fullName>
    </submittedName>
</protein>
<dbReference type="Gramene" id="Pp3c2_37190V3.4">
    <property type="protein sequence ID" value="Pp3c2_37190V3.4"/>
    <property type="gene ID" value="Pp3c2_37190"/>
</dbReference>
<dbReference type="PANTHER" id="PTHR30508:SF1">
    <property type="entry name" value="UPF0051 PROTEIN ABCI8, CHLOROPLASTIC-RELATED"/>
    <property type="match status" value="1"/>
</dbReference>
<evidence type="ECO:0000313" key="7">
    <source>
        <dbReference type="Proteomes" id="UP000006727"/>
    </source>
</evidence>
<dbReference type="EnsemblPlants" id="Pp3c2_37190V3.3">
    <property type="protein sequence ID" value="Pp3c2_37190V3.3"/>
    <property type="gene ID" value="Pp3c2_37190"/>
</dbReference>
<dbReference type="OrthoDB" id="446132at2759"/>
<dbReference type="AlphaFoldDB" id="A0A2K1L4J0"/>
<reference evidence="5 7" key="1">
    <citation type="journal article" date="2008" name="Science">
        <title>The Physcomitrella genome reveals evolutionary insights into the conquest of land by plants.</title>
        <authorList>
            <person name="Rensing S."/>
            <person name="Lang D."/>
            <person name="Zimmer A."/>
            <person name="Terry A."/>
            <person name="Salamov A."/>
            <person name="Shapiro H."/>
            <person name="Nishiyama T."/>
            <person name="Perroud P.-F."/>
            <person name="Lindquist E."/>
            <person name="Kamisugi Y."/>
            <person name="Tanahashi T."/>
            <person name="Sakakibara K."/>
            <person name="Fujita T."/>
            <person name="Oishi K."/>
            <person name="Shin-I T."/>
            <person name="Kuroki Y."/>
            <person name="Toyoda A."/>
            <person name="Suzuki Y."/>
            <person name="Hashimoto A."/>
            <person name="Yamaguchi K."/>
            <person name="Sugano A."/>
            <person name="Kohara Y."/>
            <person name="Fujiyama A."/>
            <person name="Anterola A."/>
            <person name="Aoki S."/>
            <person name="Ashton N."/>
            <person name="Barbazuk W.B."/>
            <person name="Barker E."/>
            <person name="Bennetzen J."/>
            <person name="Bezanilla M."/>
            <person name="Blankenship R."/>
            <person name="Cho S.H."/>
            <person name="Dutcher S."/>
            <person name="Estelle M."/>
            <person name="Fawcett J.A."/>
            <person name="Gundlach H."/>
            <person name="Hanada K."/>
            <person name="Heyl A."/>
            <person name="Hicks K.A."/>
            <person name="Hugh J."/>
            <person name="Lohr M."/>
            <person name="Mayer K."/>
            <person name="Melkozernov A."/>
            <person name="Murata T."/>
            <person name="Nelson D."/>
            <person name="Pils B."/>
            <person name="Prigge M."/>
            <person name="Reiss B."/>
            <person name="Renner T."/>
            <person name="Rombauts S."/>
            <person name="Rushton P."/>
            <person name="Sanderfoot A."/>
            <person name="Schween G."/>
            <person name="Shiu S.-H."/>
            <person name="Stueber K."/>
            <person name="Theodoulou F.L."/>
            <person name="Tu H."/>
            <person name="Van de Peer Y."/>
            <person name="Verrier P.J."/>
            <person name="Waters E."/>
            <person name="Wood A."/>
            <person name="Yang L."/>
            <person name="Cove D."/>
            <person name="Cuming A."/>
            <person name="Hasebe M."/>
            <person name="Lucas S."/>
            <person name="Mishler D.B."/>
            <person name="Reski R."/>
            <person name="Grigoriev I."/>
            <person name="Quatrano R.S."/>
            <person name="Boore J.L."/>
        </authorList>
    </citation>
    <scope>NUCLEOTIDE SEQUENCE [LARGE SCALE GENOMIC DNA]</scope>
    <source>
        <strain evidence="6 7">cv. Gransden 2004</strain>
    </source>
</reference>
<dbReference type="RefSeq" id="XP_024357454.1">
    <property type="nucleotide sequence ID" value="XM_024501686.2"/>
</dbReference>
<comment type="similarity">
    <text evidence="1">Belongs to the iron-sulfur cluster assembly SufBD family.</text>
</comment>
<keyword evidence="2" id="KW-0732">Signal</keyword>
<sequence length="573" mass="62703">MAMVVDVGALATTAAAAVVCKCKYGVSSSTSCAPSLVGMGAGHTLPVSRGLRRVNMTAKRFEPVGFQARSSGSIGIVAEVQEAASPVFESPAKGSSDDTIQQFLKRDYKYGFVSDIESVSIPKGLSEETVRLISAKKNEPEWMLNFRLNAFKQWQKMKEPTWSDNKYPQIDFQDVCYYTEPKKKETKQSLDEVDPDLLETFAKLGIPLSEQKRLANVAVDAVFDSVSIATTHRKTLMAAGVIFCSISEAIREYPDLVKKYLGKVVPVADNYYAALNSAVFSDGSFCYVPKDTVSPMEISTYFRINAMETGQFERTLIVCDENAYVSYLEGCTAPAYDKNQLHAAVVELYCASGAEIKYSTVQNWYAGDSEGKGGIYNFVTKRGLCDGARSKISWTQVETGSAITWKYPSVVLKGDNSIGEFYSVALTNNKQQADTGTKMIHVGKNTRSRIVSKGISAGNSVNCYRGLVQVQPSAHNARNFSQCDSMLIGDQAGANTYPYITVKDPSARVEHEASTSKIGEDQLFYFQQRGIDAEKAVAAIIGGFCREVFKELPLEFAAEVNQLMSLKLEGSVG</sequence>
<dbReference type="KEGG" id="ppp:112273207"/>
<dbReference type="SUPFAM" id="SSF101960">
    <property type="entry name" value="Stabilizer of iron transporter SufD"/>
    <property type="match status" value="1"/>
</dbReference>
<feature type="chain" id="PRO_5043158428" evidence="2">
    <location>
        <begin position="17"/>
        <end position="573"/>
    </location>
</feature>
<dbReference type="Proteomes" id="UP000006727">
    <property type="component" value="Chromosome 2"/>
</dbReference>
<dbReference type="InterPro" id="IPR000825">
    <property type="entry name" value="SUF_FeS_clus_asmbl_SufBD_core"/>
</dbReference>
<dbReference type="InterPro" id="IPR045595">
    <property type="entry name" value="SufBD_N"/>
</dbReference>
<dbReference type="STRING" id="3218.A0A2K1L4J0"/>
<dbReference type="NCBIfam" id="TIGR01980">
    <property type="entry name" value="sufB"/>
    <property type="match status" value="1"/>
</dbReference>
<dbReference type="EMBL" id="ABEU02000002">
    <property type="protein sequence ID" value="PNR60943.1"/>
    <property type="molecule type" value="Genomic_DNA"/>
</dbReference>
<feature type="signal peptide" evidence="2">
    <location>
        <begin position="1"/>
        <end position="16"/>
    </location>
</feature>
<dbReference type="GO" id="GO:0016226">
    <property type="term" value="P:iron-sulfur cluster assembly"/>
    <property type="evidence" value="ECO:0000318"/>
    <property type="project" value="GO_Central"/>
</dbReference>
<name>A0A2K1L4J0_PHYPA</name>
<dbReference type="EnsemblPlants" id="Pp3c2_37190V3.2">
    <property type="protein sequence ID" value="Pp3c2_37190V3.2"/>
    <property type="gene ID" value="Pp3c2_37190"/>
</dbReference>
<feature type="domain" description="SUF system FeS cluster assembly SufBD N-terminal" evidence="4">
    <location>
        <begin position="136"/>
        <end position="293"/>
    </location>
</feature>
<gene>
    <name evidence="6" type="primary">LOC112273207</name>
    <name evidence="5" type="ORF">PHYPA_003736</name>
</gene>
<dbReference type="NCBIfam" id="NF008773">
    <property type="entry name" value="PRK11814.1"/>
    <property type="match status" value="1"/>
</dbReference>
<dbReference type="PaxDb" id="3218-PP1S1_89V6.1"/>
<dbReference type="OMA" id="YYSAPKQ"/>
<dbReference type="GeneID" id="112273207"/>
<dbReference type="EnsemblPlants" id="Pp3c2_37190V3.5">
    <property type="protein sequence ID" value="Pp3c2_37190V3.5"/>
    <property type="gene ID" value="Pp3c2_37190"/>
</dbReference>
<evidence type="ECO:0000259" key="3">
    <source>
        <dbReference type="Pfam" id="PF01458"/>
    </source>
</evidence>
<keyword evidence="7" id="KW-1185">Reference proteome</keyword>
<dbReference type="EnsemblPlants" id="Pp3c2_37190V3.1">
    <property type="protein sequence ID" value="Pp3c2_37190V3.1"/>
    <property type="gene ID" value="Pp3c2_37190"/>
</dbReference>
<dbReference type="Gramene" id="Pp3c2_37190V3.3">
    <property type="protein sequence ID" value="Pp3c2_37190V3.3"/>
    <property type="gene ID" value="Pp3c2_37190"/>
</dbReference>
<dbReference type="EnsemblPlants" id="Pp3c2_37190V3.4">
    <property type="protein sequence ID" value="Pp3c2_37190V3.4"/>
    <property type="gene ID" value="Pp3c2_37190"/>
</dbReference>
<evidence type="ECO:0000313" key="5">
    <source>
        <dbReference type="EMBL" id="PNR60943.1"/>
    </source>
</evidence>
<evidence type="ECO:0000256" key="2">
    <source>
        <dbReference type="SAM" id="SignalP"/>
    </source>
</evidence>
<evidence type="ECO:0000259" key="4">
    <source>
        <dbReference type="Pfam" id="PF19295"/>
    </source>
</evidence>
<dbReference type="Pfam" id="PF01458">
    <property type="entry name" value="SUFBD_core"/>
    <property type="match status" value="1"/>
</dbReference>